<dbReference type="PANTHER" id="PTHR48069">
    <property type="entry name" value="DIHYDROFOLATE REDUCTASE"/>
    <property type="match status" value="1"/>
</dbReference>
<keyword evidence="4 8" id="KW-0554">One-carbon metabolism</keyword>
<protein>
    <recommendedName>
        <fullName evidence="3 8">Dihydrofolate reductase</fullName>
        <ecNumber evidence="3 8">1.5.1.3</ecNumber>
    </recommendedName>
</protein>
<dbReference type="PROSITE" id="PS00075">
    <property type="entry name" value="DHFR_1"/>
    <property type="match status" value="1"/>
</dbReference>
<reference evidence="11 12" key="1">
    <citation type="submission" date="2020-02" db="EMBL/GenBank/DDBJ databases">
        <authorList>
            <person name="Hogendoorn C."/>
        </authorList>
    </citation>
    <scope>NUCLEOTIDE SEQUENCE [LARGE SCALE GENOMIC DNA]</scope>
    <source>
        <strain evidence="11">METHB21</strain>
    </source>
</reference>
<dbReference type="InterPro" id="IPR012259">
    <property type="entry name" value="DHFR"/>
</dbReference>
<evidence type="ECO:0000256" key="5">
    <source>
        <dbReference type="ARBA" id="ARBA00022857"/>
    </source>
</evidence>
<evidence type="ECO:0000256" key="6">
    <source>
        <dbReference type="ARBA" id="ARBA00023002"/>
    </source>
</evidence>
<evidence type="ECO:0000256" key="4">
    <source>
        <dbReference type="ARBA" id="ARBA00022563"/>
    </source>
</evidence>
<keyword evidence="5 8" id="KW-0521">NADP</keyword>
<dbReference type="PANTHER" id="PTHR48069:SF3">
    <property type="entry name" value="DIHYDROFOLATE REDUCTASE"/>
    <property type="match status" value="1"/>
</dbReference>
<comment type="similarity">
    <text evidence="2 8 9">Belongs to the dihydrofolate reductase family.</text>
</comment>
<dbReference type="CDD" id="cd00209">
    <property type="entry name" value="DHFR"/>
    <property type="match status" value="1"/>
</dbReference>
<dbReference type="EMBL" id="CADCXN010000102">
    <property type="protein sequence ID" value="CAA9892409.1"/>
    <property type="molecule type" value="Genomic_DNA"/>
</dbReference>
<dbReference type="SUPFAM" id="SSF53597">
    <property type="entry name" value="Dihydrofolate reductase-like"/>
    <property type="match status" value="1"/>
</dbReference>
<dbReference type="InterPro" id="IPR001796">
    <property type="entry name" value="DHFR_dom"/>
</dbReference>
<dbReference type="Gene3D" id="3.40.430.10">
    <property type="entry name" value="Dihydrofolate Reductase, subunit A"/>
    <property type="match status" value="1"/>
</dbReference>
<evidence type="ECO:0000256" key="7">
    <source>
        <dbReference type="ARBA" id="ARBA00025067"/>
    </source>
</evidence>
<evidence type="ECO:0000313" key="12">
    <source>
        <dbReference type="Proteomes" id="UP000494216"/>
    </source>
</evidence>
<comment type="function">
    <text evidence="7 8">Key enzyme in folate metabolism. Catalyzes an essential reaction for de novo glycine and purine synthesis, and for DNA precursor synthesis.</text>
</comment>
<organism evidence="11 12">
    <name type="scientific">Candidatus Methylobacter favarea</name>
    <dbReference type="NCBI Taxonomy" id="2707345"/>
    <lineage>
        <taxon>Bacteria</taxon>
        <taxon>Pseudomonadati</taxon>
        <taxon>Pseudomonadota</taxon>
        <taxon>Gammaproteobacteria</taxon>
        <taxon>Methylococcales</taxon>
        <taxon>Methylococcaceae</taxon>
        <taxon>Methylobacter</taxon>
    </lineage>
</organism>
<gene>
    <name evidence="11" type="primary">dfrA</name>
    <name evidence="11" type="ORF">METHB2_70016</name>
</gene>
<dbReference type="EC" id="1.5.1.3" evidence="3 8"/>
<dbReference type="GO" id="GO:0070401">
    <property type="term" value="F:NADP+ binding"/>
    <property type="evidence" value="ECO:0007669"/>
    <property type="project" value="UniProtKB-ARBA"/>
</dbReference>
<evidence type="ECO:0000259" key="10">
    <source>
        <dbReference type="PROSITE" id="PS51330"/>
    </source>
</evidence>
<dbReference type="GO" id="GO:0006730">
    <property type="term" value="P:one-carbon metabolic process"/>
    <property type="evidence" value="ECO:0007669"/>
    <property type="project" value="UniProtKB-KW"/>
</dbReference>
<dbReference type="Pfam" id="PF00186">
    <property type="entry name" value="DHFR_1"/>
    <property type="match status" value="1"/>
</dbReference>
<evidence type="ECO:0000256" key="9">
    <source>
        <dbReference type="RuleBase" id="RU004474"/>
    </source>
</evidence>
<evidence type="ECO:0000256" key="1">
    <source>
        <dbReference type="ARBA" id="ARBA00004903"/>
    </source>
</evidence>
<dbReference type="InterPro" id="IPR017925">
    <property type="entry name" value="DHFR_CS"/>
</dbReference>
<dbReference type="FunFam" id="3.40.430.10:FF:000001">
    <property type="entry name" value="Dihydrofolate reductase"/>
    <property type="match status" value="1"/>
</dbReference>
<dbReference type="AlphaFoldDB" id="A0A8S0Y6X5"/>
<evidence type="ECO:0000256" key="3">
    <source>
        <dbReference type="ARBA" id="ARBA00012856"/>
    </source>
</evidence>
<dbReference type="PIRSF" id="PIRSF000194">
    <property type="entry name" value="DHFR"/>
    <property type="match status" value="1"/>
</dbReference>
<dbReference type="InterPro" id="IPR024072">
    <property type="entry name" value="DHFR-like_dom_sf"/>
</dbReference>
<accession>A0A8S0Y6X5</accession>
<evidence type="ECO:0000313" key="11">
    <source>
        <dbReference type="EMBL" id="CAA9892409.1"/>
    </source>
</evidence>
<dbReference type="Proteomes" id="UP000494216">
    <property type="component" value="Unassembled WGS sequence"/>
</dbReference>
<comment type="caution">
    <text evidence="11">The sequence shown here is derived from an EMBL/GenBank/DDBJ whole genome shotgun (WGS) entry which is preliminary data.</text>
</comment>
<name>A0A8S0Y6X5_9GAMM</name>
<sequence>MKISLIVAMSSNQVIGNKGQIPWRVSADLRKFKKITMGFPILMGRKTYESIGRPLPGRTNIIISRNLSFRAEGCLVFNTIESALKKACQKAEKVFIIGGSALYEALLPLADTLYITQVHKEFQGDTFFPEFDRKDWSEVERYDIRYDPEAGFSYSFLKFERVVLANASESG</sequence>
<dbReference type="GO" id="GO:0005829">
    <property type="term" value="C:cytosol"/>
    <property type="evidence" value="ECO:0007669"/>
    <property type="project" value="TreeGrafter"/>
</dbReference>
<dbReference type="GO" id="GO:0046654">
    <property type="term" value="P:tetrahydrofolate biosynthetic process"/>
    <property type="evidence" value="ECO:0007669"/>
    <property type="project" value="InterPro"/>
</dbReference>
<comment type="catalytic activity">
    <reaction evidence="8">
        <text>(6S)-5,6,7,8-tetrahydrofolate + NADP(+) = 7,8-dihydrofolate + NADPH + H(+)</text>
        <dbReference type="Rhea" id="RHEA:15009"/>
        <dbReference type="ChEBI" id="CHEBI:15378"/>
        <dbReference type="ChEBI" id="CHEBI:57451"/>
        <dbReference type="ChEBI" id="CHEBI:57453"/>
        <dbReference type="ChEBI" id="CHEBI:57783"/>
        <dbReference type="ChEBI" id="CHEBI:58349"/>
        <dbReference type="EC" id="1.5.1.3"/>
    </reaction>
</comment>
<comment type="pathway">
    <text evidence="1 8">Cofactor biosynthesis; tetrahydrofolate biosynthesis; 5,6,7,8-tetrahydrofolate from 7,8-dihydrofolate: step 1/1.</text>
</comment>
<dbReference type="RefSeq" id="WP_174627184.1">
    <property type="nucleotide sequence ID" value="NZ_CADCXN010000102.1"/>
</dbReference>
<dbReference type="GO" id="GO:0046655">
    <property type="term" value="P:folic acid metabolic process"/>
    <property type="evidence" value="ECO:0007669"/>
    <property type="project" value="TreeGrafter"/>
</dbReference>
<dbReference type="PROSITE" id="PS51330">
    <property type="entry name" value="DHFR_2"/>
    <property type="match status" value="1"/>
</dbReference>
<proteinExistence type="inferred from homology"/>
<evidence type="ECO:0000256" key="8">
    <source>
        <dbReference type="PIRNR" id="PIRNR000194"/>
    </source>
</evidence>
<keyword evidence="12" id="KW-1185">Reference proteome</keyword>
<dbReference type="GO" id="GO:0046452">
    <property type="term" value="P:dihydrofolate metabolic process"/>
    <property type="evidence" value="ECO:0007669"/>
    <property type="project" value="TreeGrafter"/>
</dbReference>
<keyword evidence="6 8" id="KW-0560">Oxidoreductase</keyword>
<evidence type="ECO:0000256" key="2">
    <source>
        <dbReference type="ARBA" id="ARBA00009539"/>
    </source>
</evidence>
<dbReference type="PRINTS" id="PR00070">
    <property type="entry name" value="DHFR"/>
</dbReference>
<dbReference type="GO" id="GO:0004146">
    <property type="term" value="F:dihydrofolate reductase activity"/>
    <property type="evidence" value="ECO:0007669"/>
    <property type="project" value="UniProtKB-EC"/>
</dbReference>
<feature type="domain" description="DHFR" evidence="10">
    <location>
        <begin position="2"/>
        <end position="161"/>
    </location>
</feature>